<feature type="domain" description="DAD" evidence="2">
    <location>
        <begin position="256"/>
        <end position="295"/>
    </location>
</feature>
<dbReference type="Bgee" id="ENSMFAG00000000995">
    <property type="expression patterns" value="Expressed in cerebellum and 13 other cell types or tissues"/>
</dbReference>
<dbReference type="InterPro" id="IPR043592">
    <property type="entry name" value="FMNL_animal"/>
</dbReference>
<name>A0A2K5U8W9_MACFA</name>
<dbReference type="PROSITE" id="PS51444">
    <property type="entry name" value="FH2"/>
    <property type="match status" value="1"/>
</dbReference>
<evidence type="ECO:0000259" key="3">
    <source>
        <dbReference type="PROSITE" id="PS51444"/>
    </source>
</evidence>
<dbReference type="PROSITE" id="PS51231">
    <property type="entry name" value="DAD"/>
    <property type="match status" value="1"/>
</dbReference>
<dbReference type="SMART" id="SM00498">
    <property type="entry name" value="FH2"/>
    <property type="match status" value="1"/>
</dbReference>
<evidence type="ECO:0000259" key="2">
    <source>
        <dbReference type="PROSITE" id="PS51231"/>
    </source>
</evidence>
<feature type="domain" description="FH2" evidence="3">
    <location>
        <begin position="1"/>
        <end position="229"/>
    </location>
</feature>
<dbReference type="SUPFAM" id="SSF101447">
    <property type="entry name" value="Formin homology 2 domain (FH2 domain)"/>
    <property type="match status" value="1"/>
</dbReference>
<dbReference type="Pfam" id="PF02181">
    <property type="entry name" value="FH2"/>
    <property type="match status" value="1"/>
</dbReference>
<dbReference type="InterPro" id="IPR014767">
    <property type="entry name" value="DAD_dom"/>
</dbReference>
<evidence type="ECO:0000256" key="1">
    <source>
        <dbReference type="ARBA" id="ARBA00023449"/>
    </source>
</evidence>
<reference evidence="4" key="2">
    <citation type="submission" date="2025-08" db="UniProtKB">
        <authorList>
            <consortium name="Ensembl"/>
        </authorList>
    </citation>
    <scope>IDENTIFICATION</scope>
</reference>
<dbReference type="GO" id="GO:0051015">
    <property type="term" value="F:actin filament binding"/>
    <property type="evidence" value="ECO:0007669"/>
    <property type="project" value="TreeGrafter"/>
</dbReference>
<dbReference type="InterPro" id="IPR015425">
    <property type="entry name" value="FH2_Formin"/>
</dbReference>
<evidence type="ECO:0000313" key="4">
    <source>
        <dbReference type="Ensembl" id="ENSMFAP00000008802.2"/>
    </source>
</evidence>
<protein>
    <submittedName>
        <fullName evidence="4">Formin like 2</fullName>
    </submittedName>
</protein>
<comment type="similarity">
    <text evidence="1">Belongs to the formin homology family.</text>
</comment>
<accession>A0A2K5U8W9</accession>
<gene>
    <name evidence="4" type="primary">FMNL2</name>
</gene>
<dbReference type="Proteomes" id="UP000233100">
    <property type="component" value="Chromosome 12"/>
</dbReference>
<reference evidence="4 5" key="1">
    <citation type="submission" date="2013-03" db="EMBL/GenBank/DDBJ databases">
        <authorList>
            <person name="Warren W."/>
            <person name="Wilson R.K."/>
        </authorList>
    </citation>
    <scope>NUCLEOTIDE SEQUENCE</scope>
</reference>
<dbReference type="GO" id="GO:0005829">
    <property type="term" value="C:cytosol"/>
    <property type="evidence" value="ECO:0007669"/>
    <property type="project" value="TreeGrafter"/>
</dbReference>
<dbReference type="AlphaFoldDB" id="A0A2K5U8W9"/>
<evidence type="ECO:0000313" key="5">
    <source>
        <dbReference type="Proteomes" id="UP000233100"/>
    </source>
</evidence>
<dbReference type="InterPro" id="IPR042201">
    <property type="entry name" value="FH2_Formin_sf"/>
</dbReference>
<dbReference type="GO" id="GO:0016477">
    <property type="term" value="P:cell migration"/>
    <property type="evidence" value="ECO:0007669"/>
    <property type="project" value="TreeGrafter"/>
</dbReference>
<sequence length="309" mass="35422">MQKMTIMAFIGNFAESIQMLTPQLHAIIAASVSIKSSQKLKKILEIILALGNYMNSSKRGAVYGFKLQSLDLLLDTKSTDRKQTLLHYISNVVKEKYHQVSLFYNELHYVEKAAAVSLENVLLDVKELQRGMDLTKREYTMHDHNTLLKEFILNNEGKLKKLQDDAKIAQDAFDDVVKYFGENPKTTPPSVFFPVFVRFVKAYKVYVKALLALVSQASALLKMLISALLSSQSPSHKSKRQQQELIAELRRRQVKDNRHVYEGKDGAIEDIITDLRNQPYRRADAVRRSVRRRFDDQNLRSVNGAEITM</sequence>
<reference evidence="4" key="3">
    <citation type="submission" date="2025-09" db="UniProtKB">
        <authorList>
            <consortium name="Ensembl"/>
        </authorList>
    </citation>
    <scope>IDENTIFICATION</scope>
</reference>
<proteinExistence type="inferred from homology"/>
<dbReference type="Gene3D" id="1.20.58.2220">
    <property type="entry name" value="Formin, FH2 domain"/>
    <property type="match status" value="1"/>
</dbReference>
<dbReference type="PANTHER" id="PTHR45857">
    <property type="entry name" value="FORMIN-LIKE PROTEIN"/>
    <property type="match status" value="1"/>
</dbReference>
<dbReference type="GO" id="GO:0008360">
    <property type="term" value="P:regulation of cell shape"/>
    <property type="evidence" value="ECO:0007669"/>
    <property type="project" value="TreeGrafter"/>
</dbReference>
<dbReference type="GeneTree" id="ENSGT00940000155515"/>
<dbReference type="Ensembl" id="ENSMFAT00000021237.2">
    <property type="protein sequence ID" value="ENSMFAP00000008802.2"/>
    <property type="gene ID" value="ENSMFAG00000000995.2"/>
</dbReference>
<dbReference type="VEuPathDB" id="HostDB:ENSMFAG00000000995"/>
<dbReference type="GO" id="GO:0030866">
    <property type="term" value="P:cortical actin cytoskeleton organization"/>
    <property type="evidence" value="ECO:0007669"/>
    <property type="project" value="TreeGrafter"/>
</dbReference>
<keyword evidence="5" id="KW-1185">Reference proteome</keyword>
<organism evidence="4 5">
    <name type="scientific">Macaca fascicularis</name>
    <name type="common">Crab-eating macaque</name>
    <name type="synonym">Cynomolgus monkey</name>
    <dbReference type="NCBI Taxonomy" id="9541"/>
    <lineage>
        <taxon>Eukaryota</taxon>
        <taxon>Metazoa</taxon>
        <taxon>Chordata</taxon>
        <taxon>Craniata</taxon>
        <taxon>Vertebrata</taxon>
        <taxon>Euteleostomi</taxon>
        <taxon>Mammalia</taxon>
        <taxon>Eutheria</taxon>
        <taxon>Euarchontoglires</taxon>
        <taxon>Primates</taxon>
        <taxon>Haplorrhini</taxon>
        <taxon>Catarrhini</taxon>
        <taxon>Cercopithecidae</taxon>
        <taxon>Cercopithecinae</taxon>
        <taxon>Macaca</taxon>
    </lineage>
</organism>
<dbReference type="PANTHER" id="PTHR45857:SF5">
    <property type="entry name" value="FORMIN-LIKE PROTEIN 2"/>
    <property type="match status" value="1"/>
</dbReference>